<name>A0A815SUR5_9BILA</name>
<dbReference type="GO" id="GO:0061709">
    <property type="term" value="P:reticulophagy"/>
    <property type="evidence" value="ECO:0007669"/>
    <property type="project" value="TreeGrafter"/>
</dbReference>
<sequence length="1325" mass="151046">MLYVFRVDIGETYTFETDLAFQDVKTLKSTIEREHAIAPSKQILIISGGELLDDDAVQVCMKTRETCAGTEENPIYLLDKSHLERPRPLQLPLTSNSISILDNVTVEKWLAMPSTYETIVQRADTAQTYNRYAQKIVENCERFIRDQQAQYQGWMAVIANIEDTLSSFLLNRNSFDRSYQNYLSERSSYLELFQNLPHSIEILHQLKLPNKLISLIENSNLIYHKSTVSSSTSSSSISLAATTSTNLLTQNENDIQITGDMSLFEWITAQLANMNVDDIISGCTNIIDECTDELLSKMNNEIDDLSKKISNHELKHMIGIEERFALLQNELTGAKQFQHEQKDCAEYLVSQRQRFSSNVGNQRDFALIKDISGIHSQNLSEIAKRHNKLIEIEKRVRKSKQDIIDQLHRRFKNMMLLQRHLVDYDAKQSLYIHKLNRTKKTMSFLYQLNQAPNLYYSFLNECVRRKQYSNIFNQFSETIHHKSKNVHNDEVSKREQFIKQYEPHFLFNLLPTLKVLPSFFIKEPLLLLDTNLPDITLAEVDQIFDRFPEVKQQTSETTMIDPSINLASLIRCTQTFHEEKHPLITTPLSVFIPLTTTIVHEDTPKQLPSPTNSSSRSTVVRSQSSSDVESPGEQVMTQTLSEQTVQNNFLPQTDEEQSNIENEQNNDEISSEKENSSMTKSSSDIQETSPSTISVTTNTTSNNEEEDDYIQCSLEAVYTSTEMAVSPPQRPCVSQQTDNEYTQSIINEFHLLKNQCEQTKTIQHDLILNYHETISKVITSLQQSNHEHQKQIELLQSEINNHIQDNETLKMQYEISEQLKQELTIKYSTLETNFDEFRRTSDIETSQIVKALQSDFEFELEKVRSEHQDTLNQMKSEQEKKQILTTTIEIQTDEYQTLDKQTSVMNLLNNQDQSTETIQILFNEQFTQTSDDDHNDETSMRRLTTKDQQKQFNLAIQRAVQNATSGPKKQIVQLEQQLADKRIKILKLKECIKKLQNFYTLSSTPPPLLPSVTSSMITSSTTDDEQQLNKDDEDNTPDETISTTPTTPTTTTTTTTRQAFLKRSEPISMPSTFIVQSMLAAGNAASSPKTEQPISATVNSLLMETCFKSSPGDSSAAVELYTPFAASPPNNLMHPLSPQASLPISSISNSSQSISNISRLSTNSSPQATPIAFFTVNRSDHVIIYFDQTYQHYMIYTHLPTLHFIHSDCYESFNIQQRQNLIQQQQINTTTTTTTTAASSSGMDSTSGDNGNSSTNIPTLINTSMMNSTMFGINGLNLSTTPLLGQVTDKEYCQAKKPNNRFNVPLSTKFYRVRVKPWKPTMSSS</sequence>
<dbReference type="GO" id="GO:0034517">
    <property type="term" value="P:ribophagy"/>
    <property type="evidence" value="ECO:0007669"/>
    <property type="project" value="TreeGrafter"/>
</dbReference>
<organism evidence="4 5">
    <name type="scientific">Adineta steineri</name>
    <dbReference type="NCBI Taxonomy" id="433720"/>
    <lineage>
        <taxon>Eukaryota</taxon>
        <taxon>Metazoa</taxon>
        <taxon>Spiralia</taxon>
        <taxon>Gnathifera</taxon>
        <taxon>Rotifera</taxon>
        <taxon>Eurotatoria</taxon>
        <taxon>Bdelloidea</taxon>
        <taxon>Adinetida</taxon>
        <taxon>Adinetidae</taxon>
        <taxon>Adineta</taxon>
    </lineage>
</organism>
<dbReference type="OrthoDB" id="447953at2759"/>
<feature type="region of interest" description="Disordered" evidence="2">
    <location>
        <begin position="1003"/>
        <end position="1063"/>
    </location>
</feature>
<feature type="compositionally biased region" description="Low complexity" evidence="2">
    <location>
        <begin position="608"/>
        <end position="626"/>
    </location>
</feature>
<proteinExistence type="predicted"/>
<dbReference type="GO" id="GO:0060090">
    <property type="term" value="F:molecular adaptor activity"/>
    <property type="evidence" value="ECO:0007669"/>
    <property type="project" value="TreeGrafter"/>
</dbReference>
<dbReference type="GO" id="GO:0000045">
    <property type="term" value="P:autophagosome assembly"/>
    <property type="evidence" value="ECO:0007669"/>
    <property type="project" value="InterPro"/>
</dbReference>
<dbReference type="EMBL" id="CAJNOI010000214">
    <property type="protein sequence ID" value="CAF1188334.1"/>
    <property type="molecule type" value="Genomic_DNA"/>
</dbReference>
<evidence type="ECO:0000256" key="2">
    <source>
        <dbReference type="SAM" id="MobiDB-lite"/>
    </source>
</evidence>
<dbReference type="CDD" id="cd17060">
    <property type="entry name" value="Ubl_RB1CC1"/>
    <property type="match status" value="1"/>
</dbReference>
<comment type="caution">
    <text evidence="4">The sequence shown here is derived from an EMBL/GenBank/DDBJ whole genome shotgun (WGS) entry which is preliminary data.</text>
</comment>
<accession>A0A815SUR5</accession>
<evidence type="ECO:0000313" key="5">
    <source>
        <dbReference type="Proteomes" id="UP000663832"/>
    </source>
</evidence>
<feature type="compositionally biased region" description="Low complexity" evidence="2">
    <location>
        <begin position="688"/>
        <end position="702"/>
    </location>
</feature>
<feature type="region of interest" description="Disordered" evidence="2">
    <location>
        <begin position="653"/>
        <end position="707"/>
    </location>
</feature>
<protein>
    <recommendedName>
        <fullName evidence="6">RB1-inducible coiled-coil protein 1</fullName>
    </recommendedName>
</protein>
<dbReference type="PANTHER" id="PTHR13222">
    <property type="entry name" value="RB1-INDUCIBLE COILED-COIL"/>
    <property type="match status" value="1"/>
</dbReference>
<feature type="region of interest" description="Disordered" evidence="2">
    <location>
        <begin position="1232"/>
        <end position="1254"/>
    </location>
</feature>
<feature type="compositionally biased region" description="Low complexity" evidence="2">
    <location>
        <begin position="1010"/>
        <end position="1021"/>
    </location>
</feature>
<dbReference type="Gene3D" id="3.10.20.90">
    <property type="entry name" value="Phosphatidylinositol 3-kinase Catalytic Subunit, Chain A, domain 1"/>
    <property type="match status" value="1"/>
</dbReference>
<dbReference type="PANTHER" id="PTHR13222:SF1">
    <property type="entry name" value="RB1-INDUCIBLE COILED-COIL PROTEIN 1"/>
    <property type="match status" value="1"/>
</dbReference>
<dbReference type="GO" id="GO:0034045">
    <property type="term" value="C:phagophore assembly site membrane"/>
    <property type="evidence" value="ECO:0007669"/>
    <property type="project" value="TreeGrafter"/>
</dbReference>
<dbReference type="GO" id="GO:0019901">
    <property type="term" value="F:protein kinase binding"/>
    <property type="evidence" value="ECO:0007669"/>
    <property type="project" value="TreeGrafter"/>
</dbReference>
<feature type="compositionally biased region" description="Polar residues" evidence="2">
    <location>
        <begin position="676"/>
        <end position="687"/>
    </location>
</feature>
<evidence type="ECO:0008006" key="6">
    <source>
        <dbReference type="Google" id="ProtNLM"/>
    </source>
</evidence>
<gene>
    <name evidence="3" type="ORF">BJG266_LOCUS26182</name>
    <name evidence="4" type="ORF">QVE165_LOCUS43293</name>
</gene>
<evidence type="ECO:0000313" key="3">
    <source>
        <dbReference type="EMBL" id="CAF1188334.1"/>
    </source>
</evidence>
<feature type="region of interest" description="Disordered" evidence="2">
    <location>
        <begin position="602"/>
        <end position="636"/>
    </location>
</feature>
<dbReference type="GO" id="GO:0034727">
    <property type="term" value="P:piecemeal microautophagy of the nucleus"/>
    <property type="evidence" value="ECO:0007669"/>
    <property type="project" value="TreeGrafter"/>
</dbReference>
<dbReference type="GO" id="GO:1990316">
    <property type="term" value="C:Atg1/ULK1 kinase complex"/>
    <property type="evidence" value="ECO:0007669"/>
    <property type="project" value="TreeGrafter"/>
</dbReference>
<dbReference type="InterPro" id="IPR040040">
    <property type="entry name" value="ATG11"/>
</dbReference>
<dbReference type="GO" id="GO:0061723">
    <property type="term" value="P:glycophagy"/>
    <property type="evidence" value="ECO:0007669"/>
    <property type="project" value="TreeGrafter"/>
</dbReference>
<feature type="coiled-coil region" evidence="1">
    <location>
        <begin position="778"/>
        <end position="812"/>
    </location>
</feature>
<feature type="compositionally biased region" description="Acidic residues" evidence="2">
    <location>
        <begin position="1022"/>
        <end position="1037"/>
    </location>
</feature>
<keyword evidence="5" id="KW-1185">Reference proteome</keyword>
<keyword evidence="1" id="KW-0175">Coiled coil</keyword>
<evidence type="ECO:0000256" key="1">
    <source>
        <dbReference type="SAM" id="Coils"/>
    </source>
</evidence>
<dbReference type="GO" id="GO:0000422">
    <property type="term" value="P:autophagy of mitochondrion"/>
    <property type="evidence" value="ECO:0007669"/>
    <property type="project" value="TreeGrafter"/>
</dbReference>
<evidence type="ECO:0000313" key="4">
    <source>
        <dbReference type="EMBL" id="CAF1497724.1"/>
    </source>
</evidence>
<dbReference type="Proteomes" id="UP000663832">
    <property type="component" value="Unassembled WGS sequence"/>
</dbReference>
<dbReference type="Proteomes" id="UP000663877">
    <property type="component" value="Unassembled WGS sequence"/>
</dbReference>
<dbReference type="EMBL" id="CAJNOM010000553">
    <property type="protein sequence ID" value="CAF1497724.1"/>
    <property type="molecule type" value="Genomic_DNA"/>
</dbReference>
<feature type="compositionally biased region" description="Low complexity" evidence="2">
    <location>
        <begin position="1043"/>
        <end position="1056"/>
    </location>
</feature>
<reference evidence="4" key="1">
    <citation type="submission" date="2021-02" db="EMBL/GenBank/DDBJ databases">
        <authorList>
            <person name="Nowell W R."/>
        </authorList>
    </citation>
    <scope>NUCLEOTIDE SEQUENCE</scope>
</reference>